<protein>
    <submittedName>
        <fullName evidence="5">Chromosome partitioning protein ParB</fullName>
    </submittedName>
</protein>
<comment type="caution">
    <text evidence="5">The sequence shown here is derived from an EMBL/GenBank/DDBJ whole genome shotgun (WGS) entry which is preliminary data.</text>
</comment>
<gene>
    <name evidence="5" type="ORF">COT98_00425</name>
</gene>
<dbReference type="InterPro" id="IPR050336">
    <property type="entry name" value="Chromosome_partition/occlusion"/>
</dbReference>
<dbReference type="Gene3D" id="1.10.10.2830">
    <property type="match status" value="1"/>
</dbReference>
<evidence type="ECO:0000313" key="6">
    <source>
        <dbReference type="Proteomes" id="UP000228900"/>
    </source>
</evidence>
<feature type="domain" description="ParB-like N-terminal" evidence="4">
    <location>
        <begin position="41"/>
        <end position="130"/>
    </location>
</feature>
<dbReference type="PANTHER" id="PTHR33375">
    <property type="entry name" value="CHROMOSOME-PARTITIONING PROTEIN PARB-RELATED"/>
    <property type="match status" value="1"/>
</dbReference>
<proteinExistence type="inferred from homology"/>
<dbReference type="FunFam" id="1.10.10.2830:FF:000001">
    <property type="entry name" value="Chromosome partitioning protein ParB"/>
    <property type="match status" value="1"/>
</dbReference>
<evidence type="ECO:0000259" key="4">
    <source>
        <dbReference type="SMART" id="SM00470"/>
    </source>
</evidence>
<dbReference type="SMART" id="SM00470">
    <property type="entry name" value="ParB"/>
    <property type="match status" value="1"/>
</dbReference>
<keyword evidence="2" id="KW-0159">Chromosome partition</keyword>
<name>A0A2M6WR44_9BACT</name>
<dbReference type="SUPFAM" id="SSF109709">
    <property type="entry name" value="KorB DNA-binding domain-like"/>
    <property type="match status" value="1"/>
</dbReference>
<sequence>MPQGLGRGLSSLIPKKINNTYSDFNVKDNNGLEISDRSRIIYINPSEIIANPYQPRRDFSDKALEDLMKSIKEHGIIQPLVVTKIDTGYELIAGERRWRSAKALSLKEVPVIVREANKQKKLELALIENLQRENLNPVETAIAYNQLINEFNLTQEDASVRVGKSRSAVANSLRLLQLPAEVQLALIEKKITEAHAKYLLGLESPAKQLSVFKKILHQGLSVRDTDQLIKNLGGTKSALVKSDYRDKTRSEKLSHFFGAKVEIKRQKQGGQIIINFAGDEDLDEIIRKI</sequence>
<dbReference type="InterPro" id="IPR041468">
    <property type="entry name" value="HTH_ParB/Spo0J"/>
</dbReference>
<dbReference type="GO" id="GO:0007059">
    <property type="term" value="P:chromosome segregation"/>
    <property type="evidence" value="ECO:0007669"/>
    <property type="project" value="UniProtKB-KW"/>
</dbReference>
<dbReference type="Gene3D" id="3.90.1530.30">
    <property type="match status" value="1"/>
</dbReference>
<keyword evidence="3" id="KW-0238">DNA-binding</keyword>
<dbReference type="InterPro" id="IPR057240">
    <property type="entry name" value="ParB_dimer_C"/>
</dbReference>
<evidence type="ECO:0000313" key="5">
    <source>
        <dbReference type="EMBL" id="PIT95288.1"/>
    </source>
</evidence>
<dbReference type="InterPro" id="IPR003115">
    <property type="entry name" value="ParB_N"/>
</dbReference>
<reference evidence="6" key="1">
    <citation type="submission" date="2017-09" db="EMBL/GenBank/DDBJ databases">
        <title>Depth-based differentiation of microbial function through sediment-hosted aquifers and enrichment of novel symbionts in the deep terrestrial subsurface.</title>
        <authorList>
            <person name="Probst A.J."/>
            <person name="Ladd B."/>
            <person name="Jarett J.K."/>
            <person name="Geller-Mcgrath D.E."/>
            <person name="Sieber C.M.K."/>
            <person name="Emerson J.B."/>
            <person name="Anantharaman K."/>
            <person name="Thomas B.C."/>
            <person name="Malmstrom R."/>
            <person name="Stieglmeier M."/>
            <person name="Klingl A."/>
            <person name="Woyke T."/>
            <person name="Ryan C.M."/>
            <person name="Banfield J.F."/>
        </authorList>
    </citation>
    <scope>NUCLEOTIDE SEQUENCE [LARGE SCALE GENOMIC DNA]</scope>
</reference>
<dbReference type="Pfam" id="PF02195">
    <property type="entry name" value="ParB_N"/>
    <property type="match status" value="1"/>
</dbReference>
<dbReference type="InterPro" id="IPR036086">
    <property type="entry name" value="ParB/Sulfiredoxin_sf"/>
</dbReference>
<dbReference type="CDD" id="cd16393">
    <property type="entry name" value="SPO0J_N"/>
    <property type="match status" value="1"/>
</dbReference>
<organism evidence="5 6">
    <name type="scientific">Candidatus Falkowbacteria bacterium CG10_big_fil_rev_8_21_14_0_10_39_9</name>
    <dbReference type="NCBI Taxonomy" id="1974566"/>
    <lineage>
        <taxon>Bacteria</taxon>
        <taxon>Candidatus Falkowiibacteriota</taxon>
    </lineage>
</organism>
<dbReference type="SUPFAM" id="SSF110849">
    <property type="entry name" value="ParB/Sulfiredoxin"/>
    <property type="match status" value="1"/>
</dbReference>
<evidence type="ECO:0000256" key="3">
    <source>
        <dbReference type="ARBA" id="ARBA00023125"/>
    </source>
</evidence>
<dbReference type="InterPro" id="IPR004437">
    <property type="entry name" value="ParB/RepB/Spo0J"/>
</dbReference>
<dbReference type="EMBL" id="PFAQ01000008">
    <property type="protein sequence ID" value="PIT95288.1"/>
    <property type="molecule type" value="Genomic_DNA"/>
</dbReference>
<dbReference type="FunFam" id="3.90.1530.30:FF:000001">
    <property type="entry name" value="Chromosome partitioning protein ParB"/>
    <property type="match status" value="1"/>
</dbReference>
<evidence type="ECO:0000256" key="2">
    <source>
        <dbReference type="ARBA" id="ARBA00022829"/>
    </source>
</evidence>
<dbReference type="GO" id="GO:0005694">
    <property type="term" value="C:chromosome"/>
    <property type="evidence" value="ECO:0007669"/>
    <property type="project" value="TreeGrafter"/>
</dbReference>
<dbReference type="Proteomes" id="UP000228900">
    <property type="component" value="Unassembled WGS sequence"/>
</dbReference>
<accession>A0A2M6WR44</accession>
<dbReference type="GO" id="GO:0003677">
    <property type="term" value="F:DNA binding"/>
    <property type="evidence" value="ECO:0007669"/>
    <property type="project" value="UniProtKB-KW"/>
</dbReference>
<evidence type="ECO:0000256" key="1">
    <source>
        <dbReference type="ARBA" id="ARBA00006295"/>
    </source>
</evidence>
<dbReference type="Pfam" id="PF23552">
    <property type="entry name" value="ParB_C"/>
    <property type="match status" value="1"/>
</dbReference>
<dbReference type="PANTHER" id="PTHR33375:SF1">
    <property type="entry name" value="CHROMOSOME-PARTITIONING PROTEIN PARB-RELATED"/>
    <property type="match status" value="1"/>
</dbReference>
<dbReference type="AlphaFoldDB" id="A0A2M6WR44"/>
<dbReference type="NCBIfam" id="TIGR00180">
    <property type="entry name" value="parB_part"/>
    <property type="match status" value="1"/>
</dbReference>
<dbReference type="Pfam" id="PF17762">
    <property type="entry name" value="HTH_ParB"/>
    <property type="match status" value="1"/>
</dbReference>
<comment type="similarity">
    <text evidence="1">Belongs to the ParB family.</text>
</comment>